<reference evidence="4 5" key="1">
    <citation type="submission" date="2020-10" db="EMBL/GenBank/DDBJ databases">
        <title>Ca. Dormibacterota MAGs.</title>
        <authorList>
            <person name="Montgomery K."/>
        </authorList>
    </citation>
    <scope>NUCLEOTIDE SEQUENCE [LARGE SCALE GENOMIC DNA]</scope>
    <source>
        <strain evidence="4">SC8812_S17_18</strain>
    </source>
</reference>
<dbReference type="GO" id="GO:0007059">
    <property type="term" value="P:chromosome segregation"/>
    <property type="evidence" value="ECO:0007669"/>
    <property type="project" value="UniProtKB-KW"/>
</dbReference>
<dbReference type="SMART" id="SM00470">
    <property type="entry name" value="ParB"/>
    <property type="match status" value="1"/>
</dbReference>
<comment type="caution">
    <text evidence="4">The sequence shown here is derived from an EMBL/GenBank/DDBJ whole genome shotgun (WGS) entry which is preliminary data.</text>
</comment>
<dbReference type="GO" id="GO:0005694">
    <property type="term" value="C:chromosome"/>
    <property type="evidence" value="ECO:0007669"/>
    <property type="project" value="TreeGrafter"/>
</dbReference>
<proteinExistence type="inferred from homology"/>
<dbReference type="InterPro" id="IPR036086">
    <property type="entry name" value="ParB/Sulfiredoxin_sf"/>
</dbReference>
<dbReference type="PANTHER" id="PTHR33375:SF1">
    <property type="entry name" value="CHROMOSOME-PARTITIONING PROTEIN PARB-RELATED"/>
    <property type="match status" value="1"/>
</dbReference>
<comment type="similarity">
    <text evidence="1">Belongs to the ParB family.</text>
</comment>
<evidence type="ECO:0000256" key="2">
    <source>
        <dbReference type="ARBA" id="ARBA00022829"/>
    </source>
</evidence>
<dbReference type="Gene3D" id="3.90.1530.10">
    <property type="entry name" value="Conserved hypothetical protein from pyrococcus furiosus pfu- 392566-001, ParB domain"/>
    <property type="match status" value="1"/>
</dbReference>
<dbReference type="Gene3D" id="1.10.10.2830">
    <property type="match status" value="1"/>
</dbReference>
<protein>
    <submittedName>
        <fullName evidence="4">ParB/RepB/Spo0J family partition protein</fullName>
    </submittedName>
</protein>
<evidence type="ECO:0000313" key="5">
    <source>
        <dbReference type="Proteomes" id="UP000606991"/>
    </source>
</evidence>
<evidence type="ECO:0000259" key="3">
    <source>
        <dbReference type="SMART" id="SM00470"/>
    </source>
</evidence>
<dbReference type="RefSeq" id="WP_337311479.1">
    <property type="nucleotide sequence ID" value="NZ_JAEKNS010000084.1"/>
</dbReference>
<dbReference type="Pfam" id="PF02195">
    <property type="entry name" value="ParB_N"/>
    <property type="match status" value="1"/>
</dbReference>
<dbReference type="EMBL" id="JAEKNS010000084">
    <property type="protein sequence ID" value="MBJ7594883.1"/>
    <property type="molecule type" value="Genomic_DNA"/>
</dbReference>
<dbReference type="SUPFAM" id="SSF110849">
    <property type="entry name" value="ParB/Sulfiredoxin"/>
    <property type="match status" value="1"/>
</dbReference>
<dbReference type="InterPro" id="IPR041468">
    <property type="entry name" value="HTH_ParB/Spo0J"/>
</dbReference>
<dbReference type="AlphaFoldDB" id="A0A934K105"/>
<dbReference type="InterPro" id="IPR004437">
    <property type="entry name" value="ParB/RepB/Spo0J"/>
</dbReference>
<dbReference type="InterPro" id="IPR050336">
    <property type="entry name" value="Chromosome_partition/occlusion"/>
</dbReference>
<sequence length="333" mass="36866">MGAAFTRRAAAADAVFAGVQLEGHVLDTLQDQVKYRQIPVESIRPNSEQPRHIIDEQGAEFLELVGLIRTQGLIQPIAVVPVDEANREFMLVAGERRWRAYQRLRVEDPRRYGRIPAIIRDPGIGEQDPSVLLMAALTENIGRSDLSDAEKADAITRLRELTSWSVDEVATRMGLNVARVYDLMKMGRHEAVRAAAAAGDLTQGQAVALGRLDDSELANRLISEVQGRSTDDTLEIVRAVKASAAELTAEERIAEAMAVVSAETRRTTDLTRPAPMPLHQEDLAHAEVILLAASPFAALRPRIRSMTRDEVRSMMQAAAEQLEVWPERTQRLD</sequence>
<organism evidence="4 5">
    <name type="scientific">Candidatus Aeolococcus gillhamiae</name>
    <dbReference type="NCBI Taxonomy" id="3127015"/>
    <lineage>
        <taxon>Bacteria</taxon>
        <taxon>Bacillati</taxon>
        <taxon>Candidatus Dormiibacterota</taxon>
        <taxon>Candidatus Dormibacteria</taxon>
        <taxon>Candidatus Aeolococcales</taxon>
        <taxon>Candidatus Aeolococcaceae</taxon>
        <taxon>Candidatus Aeolococcus</taxon>
    </lineage>
</organism>
<dbReference type="Pfam" id="PF17762">
    <property type="entry name" value="HTH_ParB"/>
    <property type="match status" value="1"/>
</dbReference>
<gene>
    <name evidence="4" type="ORF">JF886_08475</name>
</gene>
<feature type="domain" description="ParB-like N-terminal" evidence="3">
    <location>
        <begin position="36"/>
        <end position="141"/>
    </location>
</feature>
<dbReference type="GO" id="GO:0045881">
    <property type="term" value="P:positive regulation of sporulation resulting in formation of a cellular spore"/>
    <property type="evidence" value="ECO:0007669"/>
    <property type="project" value="TreeGrafter"/>
</dbReference>
<evidence type="ECO:0000313" key="4">
    <source>
        <dbReference type="EMBL" id="MBJ7594883.1"/>
    </source>
</evidence>
<accession>A0A934K105</accession>
<keyword evidence="2" id="KW-0159">Chromosome partition</keyword>
<dbReference type="PANTHER" id="PTHR33375">
    <property type="entry name" value="CHROMOSOME-PARTITIONING PROTEIN PARB-RELATED"/>
    <property type="match status" value="1"/>
</dbReference>
<dbReference type="Proteomes" id="UP000606991">
    <property type="component" value="Unassembled WGS sequence"/>
</dbReference>
<dbReference type="InterPro" id="IPR003115">
    <property type="entry name" value="ParB_N"/>
</dbReference>
<dbReference type="GO" id="GO:0003677">
    <property type="term" value="F:DNA binding"/>
    <property type="evidence" value="ECO:0007669"/>
    <property type="project" value="InterPro"/>
</dbReference>
<name>A0A934K105_9BACT</name>
<dbReference type="NCBIfam" id="TIGR00180">
    <property type="entry name" value="parB_part"/>
    <property type="match status" value="1"/>
</dbReference>
<evidence type="ECO:0000256" key="1">
    <source>
        <dbReference type="ARBA" id="ARBA00006295"/>
    </source>
</evidence>